<feature type="coiled-coil region" evidence="1">
    <location>
        <begin position="36"/>
        <end position="63"/>
    </location>
</feature>
<protein>
    <submittedName>
        <fullName evidence="2">Uncharacterized protein</fullName>
    </submittedName>
</protein>
<reference evidence="2" key="1">
    <citation type="journal article" date="2014" name="Front. Microbiol.">
        <title>High frequency of phylogenetically diverse reductive dehalogenase-homologous genes in deep subseafloor sedimentary metagenomes.</title>
        <authorList>
            <person name="Kawai M."/>
            <person name="Futagami T."/>
            <person name="Toyoda A."/>
            <person name="Takaki Y."/>
            <person name="Nishi S."/>
            <person name="Hori S."/>
            <person name="Arai W."/>
            <person name="Tsubouchi T."/>
            <person name="Morono Y."/>
            <person name="Uchiyama I."/>
            <person name="Ito T."/>
            <person name="Fujiyama A."/>
            <person name="Inagaki F."/>
            <person name="Takami H."/>
        </authorList>
    </citation>
    <scope>NUCLEOTIDE SEQUENCE</scope>
    <source>
        <strain evidence="2">Expedition CK06-06</strain>
    </source>
</reference>
<comment type="caution">
    <text evidence="2">The sequence shown here is derived from an EMBL/GenBank/DDBJ whole genome shotgun (WGS) entry which is preliminary data.</text>
</comment>
<dbReference type="AlphaFoldDB" id="X1MXE8"/>
<accession>X1MXE8</accession>
<name>X1MXE8_9ZZZZ</name>
<feature type="non-terminal residue" evidence="2">
    <location>
        <position position="1"/>
    </location>
</feature>
<gene>
    <name evidence="2" type="ORF">S06H3_51450</name>
</gene>
<proteinExistence type="predicted"/>
<dbReference type="EMBL" id="BARV01032645">
    <property type="protein sequence ID" value="GAI36397.1"/>
    <property type="molecule type" value="Genomic_DNA"/>
</dbReference>
<organism evidence="2">
    <name type="scientific">marine sediment metagenome</name>
    <dbReference type="NCBI Taxonomy" id="412755"/>
    <lineage>
        <taxon>unclassified sequences</taxon>
        <taxon>metagenomes</taxon>
        <taxon>ecological metagenomes</taxon>
    </lineage>
</organism>
<sequence>ALAEAHAKYVKATEAARIEYVEAKKRIYPEMSIPSPEEQEQTIRELQEKVKLLEERQKETSSE</sequence>
<evidence type="ECO:0000313" key="2">
    <source>
        <dbReference type="EMBL" id="GAI36397.1"/>
    </source>
</evidence>
<evidence type="ECO:0000256" key="1">
    <source>
        <dbReference type="SAM" id="Coils"/>
    </source>
</evidence>
<keyword evidence="1" id="KW-0175">Coiled coil</keyword>